<evidence type="ECO:0000256" key="1">
    <source>
        <dbReference type="SAM" id="Phobius"/>
    </source>
</evidence>
<evidence type="ECO:0000313" key="4">
    <source>
        <dbReference type="EMBL" id="ODC03747.1"/>
    </source>
</evidence>
<dbReference type="AlphaFoldDB" id="A0A1E2V9V1"/>
<dbReference type="PANTHER" id="PTHR46663:SF2">
    <property type="entry name" value="GGDEF DOMAIN-CONTAINING PROTEIN"/>
    <property type="match status" value="1"/>
</dbReference>
<organism evidence="4 5">
    <name type="scientific">Terasakiispira papahanaumokuakeensis</name>
    <dbReference type="NCBI Taxonomy" id="197479"/>
    <lineage>
        <taxon>Bacteria</taxon>
        <taxon>Pseudomonadati</taxon>
        <taxon>Pseudomonadota</taxon>
        <taxon>Gammaproteobacteria</taxon>
        <taxon>Oceanospirillales</taxon>
        <taxon>Terasakiispira</taxon>
    </lineage>
</organism>
<gene>
    <name evidence="4" type="ORF">BFW38_09550</name>
</gene>
<comment type="caution">
    <text evidence="4">The sequence shown here is derived from an EMBL/GenBank/DDBJ whole genome shotgun (WGS) entry which is preliminary data.</text>
</comment>
<dbReference type="SMART" id="SM00267">
    <property type="entry name" value="GGDEF"/>
    <property type="match status" value="1"/>
</dbReference>
<feature type="transmembrane region" description="Helical" evidence="1">
    <location>
        <begin position="184"/>
        <end position="207"/>
    </location>
</feature>
<accession>A0A1E2V9V1</accession>
<feature type="transmembrane region" description="Helical" evidence="1">
    <location>
        <begin position="250"/>
        <end position="270"/>
    </location>
</feature>
<dbReference type="Pfam" id="PF07695">
    <property type="entry name" value="7TMR-DISM_7TM"/>
    <property type="match status" value="1"/>
</dbReference>
<dbReference type="Pfam" id="PF00990">
    <property type="entry name" value="GGDEF"/>
    <property type="match status" value="1"/>
</dbReference>
<evidence type="ECO:0000256" key="2">
    <source>
        <dbReference type="SAM" id="SignalP"/>
    </source>
</evidence>
<dbReference type="SUPFAM" id="SSF55073">
    <property type="entry name" value="Nucleotide cyclase"/>
    <property type="match status" value="1"/>
</dbReference>
<reference evidence="4 5" key="1">
    <citation type="submission" date="2016-08" db="EMBL/GenBank/DDBJ databases">
        <authorList>
            <person name="Seilhamer J.J."/>
        </authorList>
    </citation>
    <scope>NUCLEOTIDE SEQUENCE [LARGE SCALE GENOMIC DNA]</scope>
    <source>
        <strain evidence="4 5">PH27A</strain>
    </source>
</reference>
<dbReference type="Proteomes" id="UP000094291">
    <property type="component" value="Unassembled WGS sequence"/>
</dbReference>
<keyword evidence="1" id="KW-0472">Membrane</keyword>
<feature type="transmembrane region" description="Helical" evidence="1">
    <location>
        <begin position="336"/>
        <end position="358"/>
    </location>
</feature>
<dbReference type="InterPro" id="IPR029787">
    <property type="entry name" value="Nucleotide_cyclase"/>
</dbReference>
<feature type="transmembrane region" description="Helical" evidence="1">
    <location>
        <begin position="308"/>
        <end position="329"/>
    </location>
</feature>
<dbReference type="PANTHER" id="PTHR46663">
    <property type="entry name" value="DIGUANYLATE CYCLASE DGCT-RELATED"/>
    <property type="match status" value="1"/>
</dbReference>
<dbReference type="PROSITE" id="PS51257">
    <property type="entry name" value="PROKAR_LIPOPROTEIN"/>
    <property type="match status" value="1"/>
</dbReference>
<name>A0A1E2V9V1_9GAMM</name>
<dbReference type="Pfam" id="PF07696">
    <property type="entry name" value="7TMR-DISMED2"/>
    <property type="match status" value="1"/>
</dbReference>
<dbReference type="EMBL" id="MDTQ01000001">
    <property type="protein sequence ID" value="ODC03747.1"/>
    <property type="molecule type" value="Genomic_DNA"/>
</dbReference>
<feature type="transmembrane region" description="Helical" evidence="1">
    <location>
        <begin position="282"/>
        <end position="302"/>
    </location>
</feature>
<feature type="transmembrane region" description="Helical" evidence="1">
    <location>
        <begin position="214"/>
        <end position="238"/>
    </location>
</feature>
<dbReference type="Gene3D" id="3.30.70.270">
    <property type="match status" value="1"/>
</dbReference>
<dbReference type="InterPro" id="IPR011622">
    <property type="entry name" value="7TMR_DISM_rcpt_extracell_dom2"/>
</dbReference>
<protein>
    <recommendedName>
        <fullName evidence="3">GGDEF domain-containing protein</fullName>
    </recommendedName>
</protein>
<evidence type="ECO:0000313" key="5">
    <source>
        <dbReference type="Proteomes" id="UP000094291"/>
    </source>
</evidence>
<dbReference type="InterPro" id="IPR000160">
    <property type="entry name" value="GGDEF_dom"/>
</dbReference>
<proteinExistence type="predicted"/>
<feature type="transmembrane region" description="Helical" evidence="1">
    <location>
        <begin position="364"/>
        <end position="386"/>
    </location>
</feature>
<dbReference type="InterPro" id="IPR043128">
    <property type="entry name" value="Rev_trsase/Diguanyl_cyclase"/>
</dbReference>
<dbReference type="InterPro" id="IPR052163">
    <property type="entry name" value="DGC-Regulatory_Protein"/>
</dbReference>
<dbReference type="STRING" id="197479.BFW38_09550"/>
<feature type="domain" description="GGDEF" evidence="3">
    <location>
        <begin position="463"/>
        <end position="598"/>
    </location>
</feature>
<dbReference type="OrthoDB" id="5289013at2"/>
<dbReference type="PROSITE" id="PS50887">
    <property type="entry name" value="GGDEF"/>
    <property type="match status" value="1"/>
</dbReference>
<dbReference type="NCBIfam" id="TIGR00254">
    <property type="entry name" value="GGDEF"/>
    <property type="match status" value="1"/>
</dbReference>
<keyword evidence="2" id="KW-0732">Signal</keyword>
<keyword evidence="1" id="KW-1133">Transmembrane helix</keyword>
<feature type="chain" id="PRO_5009119673" description="GGDEF domain-containing protein" evidence="2">
    <location>
        <begin position="25"/>
        <end position="608"/>
    </location>
</feature>
<evidence type="ECO:0000259" key="3">
    <source>
        <dbReference type="PROSITE" id="PS50887"/>
    </source>
</evidence>
<feature type="signal peptide" evidence="2">
    <location>
        <begin position="1"/>
        <end position="24"/>
    </location>
</feature>
<dbReference type="RefSeq" id="WP_068998227.1">
    <property type="nucleotide sequence ID" value="NZ_MDTQ01000001.1"/>
</dbReference>
<dbReference type="Gene3D" id="2.60.40.2380">
    <property type="match status" value="1"/>
</dbReference>
<keyword evidence="5" id="KW-1185">Reference proteome</keyword>
<dbReference type="CDD" id="cd01949">
    <property type="entry name" value="GGDEF"/>
    <property type="match status" value="1"/>
</dbReference>
<sequence length="608" mass="68516">MSLFRCALLLIWAGACLSAFSTQAADSPLILSSDTQVLDNHFQILRDPSRTMTLADVRAHFEGFRPSKGRSSLHLGYTSDAIWLKFEVRSGEPFPAHRILNFEYAYLDDLKLYQVSDSGVSVMRSGYEVPVAERAMHHRRPAFPLVIPPDHDVTLYIRVVTNGSMTLDAWLSPVQTFYQFSYDMLLILAIYYGMLLALGLYNLFMFVVLQEKAFLFYACFALSFGVAVFSTNGLAPLYLWPEWGSGISRIIPSGFIMATLWAVVFARHFLNLHDYVPWLDRLLKGLIWVWWAMLALSLWVPVQDALKIMSLMGVSTAILMFSMGGIGIYKKVPAAGYFMVAWLCLFIGTTLVSIRNLGWIPSNFFTVFSMQMGSAIEMLLLSFGLASRFNTLKRQRSLAQEKLVNMLRLQEAILERRVSERTSALEKVRQQLEQRVVEDSLTGVMNRHGLQLKFAQLKARAPSFLAIVLIDLDGFKPINDRYGHETGDELLCLTAQRLSQCIDDKGIVARLGGDEFVVISTVFTDADDLQQWGQHLLRVIGEEALLSTGHTVEVKASMGVWLTRFVQTASLKEGLRCADQAMYQVKRSGKDGVVVTQDLDESTRPRCQ</sequence>
<dbReference type="InterPro" id="IPR011623">
    <property type="entry name" value="7TMR_DISM_rcpt_extracell_dom1"/>
</dbReference>
<keyword evidence="1" id="KW-0812">Transmembrane</keyword>